<keyword evidence="7" id="KW-0808">Transferase</keyword>
<dbReference type="GO" id="GO:0004719">
    <property type="term" value="F:protein-L-isoaspartate (D-aspartate) O-methyltransferase activity"/>
    <property type="evidence" value="ECO:0007669"/>
    <property type="project" value="UniProtKB-EC"/>
</dbReference>
<evidence type="ECO:0000256" key="3">
    <source>
        <dbReference type="ARBA" id="ARBA00011890"/>
    </source>
</evidence>
<dbReference type="PANTHER" id="PTHR11579:SF0">
    <property type="entry name" value="PROTEIN-L-ISOASPARTATE(D-ASPARTATE) O-METHYLTRANSFERASE"/>
    <property type="match status" value="1"/>
</dbReference>
<keyword evidence="8" id="KW-0949">S-adenosyl-L-methionine</keyword>
<evidence type="ECO:0000256" key="1">
    <source>
        <dbReference type="ARBA" id="ARBA00004496"/>
    </source>
</evidence>
<comment type="subcellular location">
    <subcellularLocation>
        <location evidence="1">Cytoplasm</location>
    </subcellularLocation>
</comment>
<evidence type="ECO:0000256" key="5">
    <source>
        <dbReference type="ARBA" id="ARBA00022490"/>
    </source>
</evidence>
<comment type="similarity">
    <text evidence="2">Belongs to the methyltransferase superfamily. L-isoaspartyl/D-aspartyl protein methyltransferase family.</text>
</comment>
<keyword evidence="5" id="KW-0963">Cytoplasm</keyword>
<protein>
    <recommendedName>
        <fullName evidence="4">Protein-L-isoaspartate O-methyltransferase</fullName>
        <ecNumber evidence="3">2.1.1.77</ecNumber>
    </recommendedName>
    <alternativeName>
        <fullName evidence="11">L-isoaspartyl protein carboxyl methyltransferase</fullName>
    </alternativeName>
    <alternativeName>
        <fullName evidence="9">Protein L-isoaspartyl methyltransferase</fullName>
    </alternativeName>
    <alternativeName>
        <fullName evidence="10">Protein-beta-aspartate methyltransferase</fullName>
    </alternativeName>
</protein>
<dbReference type="PANTHER" id="PTHR11579">
    <property type="entry name" value="PROTEIN-L-ISOASPARTATE O-METHYLTRANSFERASE"/>
    <property type="match status" value="1"/>
</dbReference>
<reference evidence="12 13" key="1">
    <citation type="journal article" date="2016" name="Nat. Commun.">
        <title>Thousands of microbial genomes shed light on interconnected biogeochemical processes in an aquifer system.</title>
        <authorList>
            <person name="Anantharaman K."/>
            <person name="Brown C.T."/>
            <person name="Hug L.A."/>
            <person name="Sharon I."/>
            <person name="Castelle C.J."/>
            <person name="Probst A.J."/>
            <person name="Thomas B.C."/>
            <person name="Singh A."/>
            <person name="Wilkins M.J."/>
            <person name="Karaoz U."/>
            <person name="Brodie E.L."/>
            <person name="Williams K.H."/>
            <person name="Hubbard S.S."/>
            <person name="Banfield J.F."/>
        </authorList>
    </citation>
    <scope>NUCLEOTIDE SEQUENCE [LARGE SCALE GENOMIC DNA]</scope>
</reference>
<accession>A0A1F5XWU9</accession>
<evidence type="ECO:0000256" key="8">
    <source>
        <dbReference type="ARBA" id="ARBA00022691"/>
    </source>
</evidence>
<evidence type="ECO:0000256" key="11">
    <source>
        <dbReference type="ARBA" id="ARBA00031350"/>
    </source>
</evidence>
<evidence type="ECO:0000256" key="2">
    <source>
        <dbReference type="ARBA" id="ARBA00005369"/>
    </source>
</evidence>
<dbReference type="GO" id="GO:0032259">
    <property type="term" value="P:methylation"/>
    <property type="evidence" value="ECO:0007669"/>
    <property type="project" value="UniProtKB-KW"/>
</dbReference>
<keyword evidence="6" id="KW-0489">Methyltransferase</keyword>
<dbReference type="EMBL" id="MFIP01000012">
    <property type="protein sequence ID" value="OGF92396.1"/>
    <property type="molecule type" value="Genomic_DNA"/>
</dbReference>
<dbReference type="InterPro" id="IPR029063">
    <property type="entry name" value="SAM-dependent_MTases_sf"/>
</dbReference>
<evidence type="ECO:0000256" key="4">
    <source>
        <dbReference type="ARBA" id="ARBA00013346"/>
    </source>
</evidence>
<sequence length="238" mass="26099">MPLADELIKKGVLKNKRLIEAFRAVDRKNFVPENLKESAYVDEPLPIGEGQTISQPWTVAFMLELLDPKPNENIIEIGYGSGWQTALLAACGANVYAIELVPKLCEWGKENFEKFSNSLGNRVPKLGQVYFYCQNGALGLPEIAKKIGSPRFAGEAGGFDKIIVAASSRELPSAWKNQLKTGGKIVAPIGHSIFEFTHTPNCLVCGFIKKNKTAPANTLHEFDIVEHPGFAFVPLVSN</sequence>
<evidence type="ECO:0000313" key="12">
    <source>
        <dbReference type="EMBL" id="OGF92396.1"/>
    </source>
</evidence>
<evidence type="ECO:0000256" key="6">
    <source>
        <dbReference type="ARBA" id="ARBA00022603"/>
    </source>
</evidence>
<dbReference type="Gene3D" id="3.40.50.150">
    <property type="entry name" value="Vaccinia Virus protein VP39"/>
    <property type="match status" value="1"/>
</dbReference>
<comment type="caution">
    <text evidence="12">The sequence shown here is derived from an EMBL/GenBank/DDBJ whole genome shotgun (WGS) entry which is preliminary data.</text>
</comment>
<dbReference type="InterPro" id="IPR000682">
    <property type="entry name" value="PCMT"/>
</dbReference>
<evidence type="ECO:0000256" key="10">
    <source>
        <dbReference type="ARBA" id="ARBA00031323"/>
    </source>
</evidence>
<dbReference type="Proteomes" id="UP000177334">
    <property type="component" value="Unassembled WGS sequence"/>
</dbReference>
<organism evidence="12 13">
    <name type="scientific">Candidatus Giovannonibacteria bacterium RIFCSPLOWO2_12_FULL_43_26</name>
    <dbReference type="NCBI Taxonomy" id="1798363"/>
    <lineage>
        <taxon>Bacteria</taxon>
        <taxon>Candidatus Giovannoniibacteriota</taxon>
    </lineage>
</organism>
<dbReference type="SUPFAM" id="SSF53335">
    <property type="entry name" value="S-adenosyl-L-methionine-dependent methyltransferases"/>
    <property type="match status" value="1"/>
</dbReference>
<evidence type="ECO:0000256" key="7">
    <source>
        <dbReference type="ARBA" id="ARBA00022679"/>
    </source>
</evidence>
<dbReference type="GO" id="GO:0005737">
    <property type="term" value="C:cytoplasm"/>
    <property type="evidence" value="ECO:0007669"/>
    <property type="project" value="UniProtKB-SubCell"/>
</dbReference>
<evidence type="ECO:0000313" key="13">
    <source>
        <dbReference type="Proteomes" id="UP000177334"/>
    </source>
</evidence>
<gene>
    <name evidence="12" type="ORF">A3H05_03495</name>
</gene>
<evidence type="ECO:0000256" key="9">
    <source>
        <dbReference type="ARBA" id="ARBA00030757"/>
    </source>
</evidence>
<dbReference type="Pfam" id="PF01135">
    <property type="entry name" value="PCMT"/>
    <property type="match status" value="1"/>
</dbReference>
<dbReference type="AlphaFoldDB" id="A0A1F5XWU9"/>
<proteinExistence type="inferred from homology"/>
<dbReference type="EC" id="2.1.1.77" evidence="3"/>
<name>A0A1F5XWU9_9BACT</name>